<proteinExistence type="predicted"/>
<dbReference type="STRING" id="1121013.GCA_000426365_02792"/>
<dbReference type="PANTHER" id="PTHR42736:SF1">
    <property type="entry name" value="PROTEIN-GLUTAMINE GAMMA-GLUTAMYLTRANSFERASE"/>
    <property type="match status" value="1"/>
</dbReference>
<feature type="transmembrane region" description="Helical" evidence="1">
    <location>
        <begin position="543"/>
        <end position="563"/>
    </location>
</feature>
<dbReference type="Pfam" id="PF11992">
    <property type="entry name" value="TgpA_N"/>
    <property type="match status" value="1"/>
</dbReference>
<protein>
    <recommendedName>
        <fullName evidence="2">Transglutaminase-like domain-containing protein</fullName>
    </recommendedName>
</protein>
<dbReference type="PANTHER" id="PTHR42736">
    <property type="entry name" value="PROTEIN-GLUTAMINE GAMMA-GLUTAMYLTRANSFERASE"/>
    <property type="match status" value="1"/>
</dbReference>
<dbReference type="InterPro" id="IPR038765">
    <property type="entry name" value="Papain-like_cys_pep_sf"/>
</dbReference>
<dbReference type="AlphaFoldDB" id="A0A091BFW3"/>
<dbReference type="Gene3D" id="3.10.620.30">
    <property type="match status" value="1"/>
</dbReference>
<dbReference type="Pfam" id="PF01841">
    <property type="entry name" value="Transglut_core"/>
    <property type="match status" value="1"/>
</dbReference>
<keyword evidence="1" id="KW-0812">Transmembrane</keyword>
<organism evidence="3 4">
    <name type="scientific">Arenimonas composti TR7-09 = DSM 18010</name>
    <dbReference type="NCBI Taxonomy" id="1121013"/>
    <lineage>
        <taxon>Bacteria</taxon>
        <taxon>Pseudomonadati</taxon>
        <taxon>Pseudomonadota</taxon>
        <taxon>Gammaproteobacteria</taxon>
        <taxon>Lysobacterales</taxon>
        <taxon>Lysobacteraceae</taxon>
        <taxon>Arenimonas</taxon>
    </lineage>
</organism>
<dbReference type="SMART" id="SM00460">
    <property type="entry name" value="TGc"/>
    <property type="match status" value="1"/>
</dbReference>
<dbReference type="InterPro" id="IPR021878">
    <property type="entry name" value="TgpA_N"/>
</dbReference>
<sequence length="656" mass="70874">MPACARSRCCPMADDLPLPIRRQVLLAAGLCLLPLLTQVQPALAVGLAALALVTMAARRRLPSPARFLLLMMLGAIVLVVHDFGIGRDTGSAGLAALLAVKPLETHRLRDAHSLLGFSLFAPFAAFLQDQGPLVLALAVPAVLCVLVALAALAEPPGTAASRGRARAVTVGKALLVALPLAMAAFWLFPRLGTPLWGMPENALGRGGLSDGMRPDQWVDLFANDAPVARITFDDAEPSPAERYWRARVLWDFDGSRWSRGAAPPAQGGAAVEAASPPIAYHVSLEPTDMSYLLSLDLPLQAPPGDQLAADLTISSDQPVSQLRGYRLRSDPLARHGLALSRAERRAALALPPGRNPRTAALAKRWREELGTDDDAFVQRALDWINDDFAYSLTVPPSGRHGSDEFLFDSQVGFCQHFSSAFANLMRAGGIPARVVLGYVGGYRNRYGNYWIVRRMDAHAWTEVWLEGRGWVRVDPTAAVAPERIFDTVEDLARSSALLPEALSPMLDFGDWLRRGWNDFVVAFDARRQASLLRPLGVDQASGLQLGVAFAVGAGLALALTLWLQMRGQPPSRDPLERAWLRFTRRLARAGLAKAPSEPAASFGARAAAALPDQAGTVTDLTGRYVAWRYAGDALDAEAKARLAAELRGWQPARPRR</sequence>
<dbReference type="eggNOG" id="COG1305">
    <property type="taxonomic scope" value="Bacteria"/>
</dbReference>
<name>A0A091BFW3_9GAMM</name>
<keyword evidence="1" id="KW-0472">Membrane</keyword>
<dbReference type="SUPFAM" id="SSF54001">
    <property type="entry name" value="Cysteine proteinases"/>
    <property type="match status" value="1"/>
</dbReference>
<dbReference type="Proteomes" id="UP000029391">
    <property type="component" value="Unassembled WGS sequence"/>
</dbReference>
<feature type="transmembrane region" description="Helical" evidence="1">
    <location>
        <begin position="165"/>
        <end position="188"/>
    </location>
</feature>
<feature type="transmembrane region" description="Helical" evidence="1">
    <location>
        <begin position="68"/>
        <end position="85"/>
    </location>
</feature>
<evidence type="ECO:0000313" key="3">
    <source>
        <dbReference type="EMBL" id="KFN50417.1"/>
    </source>
</evidence>
<dbReference type="InterPro" id="IPR002931">
    <property type="entry name" value="Transglutaminase-like"/>
</dbReference>
<evidence type="ECO:0000313" key="4">
    <source>
        <dbReference type="Proteomes" id="UP000029391"/>
    </source>
</evidence>
<dbReference type="Pfam" id="PF13559">
    <property type="entry name" value="DUF4129"/>
    <property type="match status" value="1"/>
</dbReference>
<evidence type="ECO:0000256" key="1">
    <source>
        <dbReference type="SAM" id="Phobius"/>
    </source>
</evidence>
<dbReference type="EMBL" id="AWXU01000020">
    <property type="protein sequence ID" value="KFN50417.1"/>
    <property type="molecule type" value="Genomic_DNA"/>
</dbReference>
<gene>
    <name evidence="3" type="ORF">P873_07075</name>
</gene>
<dbReference type="InterPro" id="IPR052901">
    <property type="entry name" value="Bact_TGase-like"/>
</dbReference>
<comment type="caution">
    <text evidence="3">The sequence shown here is derived from an EMBL/GenBank/DDBJ whole genome shotgun (WGS) entry which is preliminary data.</text>
</comment>
<feature type="domain" description="Transglutaminase-like" evidence="2">
    <location>
        <begin position="406"/>
        <end position="477"/>
    </location>
</feature>
<keyword evidence="1" id="KW-1133">Transmembrane helix</keyword>
<evidence type="ECO:0000259" key="2">
    <source>
        <dbReference type="SMART" id="SM00460"/>
    </source>
</evidence>
<accession>A0A091BFW3</accession>
<reference evidence="3 4" key="1">
    <citation type="submission" date="2013-09" db="EMBL/GenBank/DDBJ databases">
        <title>Genome sequencing of Arenimonas composti.</title>
        <authorList>
            <person name="Chen F."/>
            <person name="Wang G."/>
        </authorList>
    </citation>
    <scope>NUCLEOTIDE SEQUENCE [LARGE SCALE GENOMIC DNA]</scope>
    <source>
        <strain evidence="3 4">TR7-09</strain>
    </source>
</reference>
<feature type="transmembrane region" description="Helical" evidence="1">
    <location>
        <begin position="133"/>
        <end position="153"/>
    </location>
</feature>
<keyword evidence="4" id="KW-1185">Reference proteome</keyword>
<dbReference type="InterPro" id="IPR025403">
    <property type="entry name" value="TgpA-like_C"/>
</dbReference>